<evidence type="ECO:0000259" key="4">
    <source>
        <dbReference type="PROSITE" id="PS51078"/>
    </source>
</evidence>
<dbReference type="GO" id="GO:0003700">
    <property type="term" value="F:DNA-binding transcription factor activity"/>
    <property type="evidence" value="ECO:0007669"/>
    <property type="project" value="TreeGrafter"/>
</dbReference>
<dbReference type="Proteomes" id="UP000198902">
    <property type="component" value="Unassembled WGS sequence"/>
</dbReference>
<gene>
    <name evidence="5" type="primary">iclR_1</name>
    <name evidence="5" type="ORF">BN996_02414</name>
</gene>
<dbReference type="Pfam" id="PF09339">
    <property type="entry name" value="HTH_IclR"/>
    <property type="match status" value="1"/>
</dbReference>
<name>A0A0D6JSW3_9EURY</name>
<dbReference type="PANTHER" id="PTHR30136">
    <property type="entry name" value="HELIX-TURN-HELIX TRANSCRIPTIONAL REGULATOR, ICLR FAMILY"/>
    <property type="match status" value="1"/>
</dbReference>
<proteinExistence type="predicted"/>
<feature type="domain" description="IclR-ED" evidence="4">
    <location>
        <begin position="72"/>
        <end position="256"/>
    </location>
</feature>
<accession>A0A0D6JSW3</accession>
<dbReference type="GO" id="GO:0003677">
    <property type="term" value="F:DNA binding"/>
    <property type="evidence" value="ECO:0007669"/>
    <property type="project" value="UniProtKB-KW"/>
</dbReference>
<evidence type="ECO:0000313" key="5">
    <source>
        <dbReference type="EMBL" id="CQR50929.1"/>
    </source>
</evidence>
<evidence type="ECO:0000256" key="1">
    <source>
        <dbReference type="ARBA" id="ARBA00023015"/>
    </source>
</evidence>
<dbReference type="Pfam" id="PF01614">
    <property type="entry name" value="IclR_C"/>
    <property type="match status" value="1"/>
</dbReference>
<evidence type="ECO:0000256" key="3">
    <source>
        <dbReference type="ARBA" id="ARBA00023163"/>
    </source>
</evidence>
<evidence type="ECO:0000313" key="6">
    <source>
        <dbReference type="Proteomes" id="UP000198902"/>
    </source>
</evidence>
<dbReference type="InterPro" id="IPR029016">
    <property type="entry name" value="GAF-like_dom_sf"/>
</dbReference>
<sequence length="257" mass="28368">MTNSTGSGSRRIQSVEQAFDIIRYLREVDGATLSETAEDMEMPVSTAHIHLATLVDTDYVAKVGSEYRCSLRFLEMGGAMRDGMALYRVAKPELDELKEQTGEHTNVTVEQNGFAVQLYKAQSPESIDDDAPLGDHLYLHSTATGKAMLAERSRDEVDRIVDRRGLPALTDDTITDREALHEELEAIRDRGYSINRGEHYPGVCAVGTAIVSEPDDAVGAISISGPMSRIEDGRIEEELGPALLNKKNIIELKIKQY</sequence>
<keyword evidence="2" id="KW-0238">DNA-binding</keyword>
<dbReference type="PANTHER" id="PTHR30136:SF35">
    <property type="entry name" value="HTH-TYPE TRANSCRIPTIONAL REGULATOR RV1719"/>
    <property type="match status" value="1"/>
</dbReference>
<dbReference type="OrthoDB" id="14763at2157"/>
<organism evidence="5 6">
    <name type="scientific">Haloferax massiliensis</name>
    <dbReference type="NCBI Taxonomy" id="1476858"/>
    <lineage>
        <taxon>Archaea</taxon>
        <taxon>Methanobacteriati</taxon>
        <taxon>Methanobacteriota</taxon>
        <taxon>Stenosarchaea group</taxon>
        <taxon>Halobacteria</taxon>
        <taxon>Halobacteriales</taxon>
        <taxon>Haloferacaceae</taxon>
        <taxon>Haloferax</taxon>
    </lineage>
</organism>
<dbReference type="PROSITE" id="PS51078">
    <property type="entry name" value="ICLR_ED"/>
    <property type="match status" value="1"/>
</dbReference>
<keyword evidence="3" id="KW-0804">Transcription</keyword>
<dbReference type="RefSeq" id="WP_089779260.1">
    <property type="nucleotide sequence ID" value="NZ_CABLRR010000002.1"/>
</dbReference>
<dbReference type="Gene3D" id="1.10.10.10">
    <property type="entry name" value="Winged helix-like DNA-binding domain superfamily/Winged helix DNA-binding domain"/>
    <property type="match status" value="1"/>
</dbReference>
<dbReference type="InterPro" id="IPR036390">
    <property type="entry name" value="WH_DNA-bd_sf"/>
</dbReference>
<dbReference type="SUPFAM" id="SSF46785">
    <property type="entry name" value="Winged helix' DNA-binding domain"/>
    <property type="match status" value="1"/>
</dbReference>
<dbReference type="InterPro" id="IPR050707">
    <property type="entry name" value="HTH_MetabolicPath_Reg"/>
</dbReference>
<dbReference type="GO" id="GO:0045892">
    <property type="term" value="P:negative regulation of DNA-templated transcription"/>
    <property type="evidence" value="ECO:0007669"/>
    <property type="project" value="TreeGrafter"/>
</dbReference>
<dbReference type="Gene3D" id="3.30.450.40">
    <property type="match status" value="1"/>
</dbReference>
<dbReference type="EMBL" id="CSTE01000002">
    <property type="protein sequence ID" value="CQR50929.1"/>
    <property type="molecule type" value="Genomic_DNA"/>
</dbReference>
<evidence type="ECO:0000256" key="2">
    <source>
        <dbReference type="ARBA" id="ARBA00023125"/>
    </source>
</evidence>
<dbReference type="SUPFAM" id="SSF55781">
    <property type="entry name" value="GAF domain-like"/>
    <property type="match status" value="1"/>
</dbReference>
<keyword evidence="1" id="KW-0805">Transcription regulation</keyword>
<dbReference type="AlphaFoldDB" id="A0A0D6JSW3"/>
<keyword evidence="6" id="KW-1185">Reference proteome</keyword>
<dbReference type="InterPro" id="IPR005471">
    <property type="entry name" value="Tscrpt_reg_IclR_N"/>
</dbReference>
<dbReference type="SMART" id="SM00346">
    <property type="entry name" value="HTH_ICLR"/>
    <property type="match status" value="1"/>
</dbReference>
<reference evidence="6" key="1">
    <citation type="submission" date="2015-03" db="EMBL/GenBank/DDBJ databases">
        <authorList>
            <person name="Urmite Genomes"/>
        </authorList>
    </citation>
    <scope>NUCLEOTIDE SEQUENCE [LARGE SCALE GENOMIC DNA]</scope>
    <source>
        <strain evidence="6">Arc-Hr</strain>
    </source>
</reference>
<dbReference type="InterPro" id="IPR036388">
    <property type="entry name" value="WH-like_DNA-bd_sf"/>
</dbReference>
<protein>
    <submittedName>
        <fullName evidence="5">Acetate operon repressor</fullName>
    </submittedName>
</protein>
<dbReference type="InterPro" id="IPR014757">
    <property type="entry name" value="Tscrpt_reg_IclR_C"/>
</dbReference>